<comment type="caution">
    <text evidence="3">The sequence shown here is derived from an EMBL/GenBank/DDBJ whole genome shotgun (WGS) entry which is preliminary data.</text>
</comment>
<dbReference type="EMBL" id="BMFD01000002">
    <property type="protein sequence ID" value="GGC31414.1"/>
    <property type="molecule type" value="Genomic_DNA"/>
</dbReference>
<evidence type="ECO:0000313" key="3">
    <source>
        <dbReference type="EMBL" id="GGC31414.1"/>
    </source>
</evidence>
<feature type="domain" description="PhoD-like phosphatase metallophosphatase" evidence="2">
    <location>
        <begin position="45"/>
        <end position="278"/>
    </location>
</feature>
<dbReference type="SUPFAM" id="SSF56300">
    <property type="entry name" value="Metallo-dependent phosphatases"/>
    <property type="match status" value="1"/>
</dbReference>
<sequence length="335" mass="38980">MTTSKYKGITFLLLLLLNFQQNVEAQQITKIAFGSCNKHDLPQPLWNPIQEDKPEVFIWLGDNVYGDTHNMELLESKYNTQKAIPAYQKLKENTQVIGVWDDHDYGINDGGKFYSQRVKSMQLMLDFLDEPKDSPRRKQQGVYASYEYGTGEESVKVFLLDARYNRDTLYREEGVYLTNLEGSMLGEEQWAWLESELKNSKAKVNIISSGIQFIPTEHPYEKWDNFPKERERLFDLIHTSGVKNPVLISGDRHIAEVSRLKDKRFPNGLYEITSSGMTHVWKTYKEEYNPYRVGGLIASLHYGMANFEWNKNQMTYQIKGDKGQVYLEQVINLLD</sequence>
<feature type="signal peptide" evidence="1">
    <location>
        <begin position="1"/>
        <end position="25"/>
    </location>
</feature>
<dbReference type="Pfam" id="PF09423">
    <property type="entry name" value="PhoD"/>
    <property type="match status" value="1"/>
</dbReference>
<evidence type="ECO:0000256" key="1">
    <source>
        <dbReference type="SAM" id="SignalP"/>
    </source>
</evidence>
<dbReference type="CDD" id="cd07389">
    <property type="entry name" value="MPP_PhoD"/>
    <property type="match status" value="1"/>
</dbReference>
<feature type="chain" id="PRO_5045754817" description="PhoD-like phosphatase metallophosphatase domain-containing protein" evidence="1">
    <location>
        <begin position="26"/>
        <end position="335"/>
    </location>
</feature>
<evidence type="ECO:0000259" key="2">
    <source>
        <dbReference type="Pfam" id="PF09423"/>
    </source>
</evidence>
<gene>
    <name evidence="3" type="ORF">GCM10010993_07940</name>
</gene>
<dbReference type="InterPro" id="IPR029052">
    <property type="entry name" value="Metallo-depent_PP-like"/>
</dbReference>
<keyword evidence="4" id="KW-1185">Reference proteome</keyword>
<organism evidence="3 4">
    <name type="scientific">Belliella aquatica</name>
    <dbReference type="NCBI Taxonomy" id="1323734"/>
    <lineage>
        <taxon>Bacteria</taxon>
        <taxon>Pseudomonadati</taxon>
        <taxon>Bacteroidota</taxon>
        <taxon>Cytophagia</taxon>
        <taxon>Cytophagales</taxon>
        <taxon>Cyclobacteriaceae</taxon>
        <taxon>Belliella</taxon>
    </lineage>
</organism>
<dbReference type="RefSeq" id="WP_188439936.1">
    <property type="nucleotide sequence ID" value="NZ_BMFD01000002.1"/>
</dbReference>
<proteinExistence type="predicted"/>
<dbReference type="InterPro" id="IPR038607">
    <property type="entry name" value="PhoD-like_sf"/>
</dbReference>
<dbReference type="PANTHER" id="PTHR33987:SF1">
    <property type="entry name" value="CALCINEURIN-LIKE METALLO-PHOSPHOESTERASE SUPERFAMILY PROTEIN"/>
    <property type="match status" value="1"/>
</dbReference>
<keyword evidence="1" id="KW-0732">Signal</keyword>
<dbReference type="Proteomes" id="UP000635885">
    <property type="component" value="Unassembled WGS sequence"/>
</dbReference>
<dbReference type="Gene3D" id="3.60.21.70">
    <property type="entry name" value="PhoD-like phosphatase"/>
    <property type="match status" value="1"/>
</dbReference>
<dbReference type="InterPro" id="IPR018946">
    <property type="entry name" value="PhoD-like_MPP"/>
</dbReference>
<name>A0ABQ1M1Y7_9BACT</name>
<reference evidence="4" key="1">
    <citation type="journal article" date="2019" name="Int. J. Syst. Evol. Microbiol.">
        <title>The Global Catalogue of Microorganisms (GCM) 10K type strain sequencing project: providing services to taxonomists for standard genome sequencing and annotation.</title>
        <authorList>
            <consortium name="The Broad Institute Genomics Platform"/>
            <consortium name="The Broad Institute Genome Sequencing Center for Infectious Disease"/>
            <person name="Wu L."/>
            <person name="Ma J."/>
        </authorList>
    </citation>
    <scope>NUCLEOTIDE SEQUENCE [LARGE SCALE GENOMIC DNA]</scope>
    <source>
        <strain evidence="4">CGMCC 1.12479</strain>
    </source>
</reference>
<dbReference type="PANTHER" id="PTHR33987">
    <property type="entry name" value="CALCINEURIN-LIKE METALLO-PHOSPHOESTERASE SUPERFAMILY PROTEIN"/>
    <property type="match status" value="1"/>
</dbReference>
<evidence type="ECO:0000313" key="4">
    <source>
        <dbReference type="Proteomes" id="UP000635885"/>
    </source>
</evidence>
<protein>
    <recommendedName>
        <fullName evidence="2">PhoD-like phosphatase metallophosphatase domain-containing protein</fullName>
    </recommendedName>
</protein>
<accession>A0ABQ1M1Y7</accession>